<dbReference type="AlphaFoldDB" id="A0A1I4IP37"/>
<dbReference type="InterPro" id="IPR003374">
    <property type="entry name" value="ApbE-like_sf"/>
</dbReference>
<proteinExistence type="predicted"/>
<dbReference type="EMBL" id="FOTL01000019">
    <property type="protein sequence ID" value="SFL56118.1"/>
    <property type="molecule type" value="Genomic_DNA"/>
</dbReference>
<reference evidence="2" key="1">
    <citation type="submission" date="2016-10" db="EMBL/GenBank/DDBJ databases">
        <authorList>
            <person name="Varghese N."/>
        </authorList>
    </citation>
    <scope>NUCLEOTIDE SEQUENCE [LARGE SCALE GENOMIC DNA]</scope>
    <source>
        <strain evidence="2">DSM 16632</strain>
    </source>
</reference>
<dbReference type="InterPro" id="IPR007183">
    <property type="entry name" value="UPF0280"/>
</dbReference>
<sequence>MKKINPYYKEYINIEETHIRLKTDIENNKLKNFIYKTREDLKNYIEINPYFKTSLEKVNINNSNNNFDKNNNDYKNLNFLNYESNSKNKVPEIIRLMCESSNISETGPMASVAGSISELSLNYLIKKGTKYSIIENGGDIALINNKKLICGIYSNNKILKNRIGFKIKENKKPIGICTSSGKIGHSISFGDSESVTVISNSASISDGLATRIANDVCGNNSEDSVINALETCEKYKDYLKGVLIISGESIGRFGKLPKIIETPDFKQNMI</sequence>
<evidence type="ECO:0000313" key="2">
    <source>
        <dbReference type="Proteomes" id="UP000183442"/>
    </source>
</evidence>
<name>A0A1I4IP37_METOL</name>
<dbReference type="PIRSF" id="PIRSF006421">
    <property type="entry name" value="UCP006421"/>
    <property type="match status" value="1"/>
</dbReference>
<dbReference type="Gene3D" id="3.10.520.10">
    <property type="entry name" value="ApbE-like domains"/>
    <property type="match status" value="1"/>
</dbReference>
<protein>
    <submittedName>
        <fullName evidence="1">Uncharacterized protein</fullName>
    </submittedName>
</protein>
<dbReference type="SUPFAM" id="SSF143631">
    <property type="entry name" value="ApbE-like"/>
    <property type="match status" value="1"/>
</dbReference>
<organism evidence="1 2">
    <name type="scientific">Methanobrevibacter olleyae</name>
    <dbReference type="NCBI Taxonomy" id="294671"/>
    <lineage>
        <taxon>Archaea</taxon>
        <taxon>Methanobacteriati</taxon>
        <taxon>Methanobacteriota</taxon>
        <taxon>Methanomada group</taxon>
        <taxon>Methanobacteria</taxon>
        <taxon>Methanobacteriales</taxon>
        <taxon>Methanobacteriaceae</taxon>
        <taxon>Methanobrevibacter</taxon>
    </lineage>
</organism>
<evidence type="ECO:0000313" key="1">
    <source>
        <dbReference type="EMBL" id="SFL56118.1"/>
    </source>
</evidence>
<accession>A0A1I4IP37</accession>
<dbReference type="OrthoDB" id="50299at2157"/>
<dbReference type="RefSeq" id="WP_074798586.1">
    <property type="nucleotide sequence ID" value="NZ_FOTL01000019.1"/>
</dbReference>
<dbReference type="Proteomes" id="UP000183442">
    <property type="component" value="Unassembled WGS sequence"/>
</dbReference>
<gene>
    <name evidence="1" type="ORF">SAMN02910297_01207</name>
</gene>